<sequence>MELFRVREWKELKRLNIEIKKEDKIMKVLYHYTSTYHLPKIMKSGYLKLTDSNLKINFDDEELELKRIQKYNEGNLKLYKPVVWLTDSEIPNAEDLWLYNDLVDKTCIKITVKKRPHHKKWSKWSKENNIDIKTFIIFKKSGNYKSWWVSERIIKMDDFLKIENLKTGEIYLEHEAK</sequence>
<evidence type="ECO:0000313" key="1">
    <source>
        <dbReference type="EMBL" id="MPM10641.1"/>
    </source>
</evidence>
<organism evidence="1">
    <name type="scientific">bioreactor metagenome</name>
    <dbReference type="NCBI Taxonomy" id="1076179"/>
    <lineage>
        <taxon>unclassified sequences</taxon>
        <taxon>metagenomes</taxon>
        <taxon>ecological metagenomes</taxon>
    </lineage>
</organism>
<protein>
    <submittedName>
        <fullName evidence="1">Uncharacterized protein</fullName>
    </submittedName>
</protein>
<reference evidence="1" key="1">
    <citation type="submission" date="2019-08" db="EMBL/GenBank/DDBJ databases">
        <authorList>
            <person name="Kucharzyk K."/>
            <person name="Murdoch R.W."/>
            <person name="Higgins S."/>
            <person name="Loffler F."/>
        </authorList>
    </citation>
    <scope>NUCLEOTIDE SEQUENCE</scope>
</reference>
<dbReference type="AlphaFoldDB" id="A0A644X463"/>
<dbReference type="EMBL" id="VSSQ01001720">
    <property type="protein sequence ID" value="MPM10641.1"/>
    <property type="molecule type" value="Genomic_DNA"/>
</dbReference>
<accession>A0A644X463</accession>
<name>A0A644X463_9ZZZZ</name>
<comment type="caution">
    <text evidence="1">The sequence shown here is derived from an EMBL/GenBank/DDBJ whole genome shotgun (WGS) entry which is preliminary data.</text>
</comment>
<gene>
    <name evidence="1" type="ORF">SDC9_56974</name>
</gene>
<proteinExistence type="predicted"/>